<feature type="compositionally biased region" description="Basic and acidic residues" evidence="1">
    <location>
        <begin position="1"/>
        <end position="13"/>
    </location>
</feature>
<dbReference type="Proteomes" id="UP000011064">
    <property type="component" value="Unassembled WGS sequence"/>
</dbReference>
<accession>L8G060</accession>
<reference evidence="3" key="1">
    <citation type="submission" date="2010-09" db="EMBL/GenBank/DDBJ databases">
        <title>The genome sequence of Geomyces destructans 20631-21.</title>
        <authorList>
            <consortium name="The Broad Institute Genome Sequencing Platform"/>
            <person name="Cuomo C.A."/>
            <person name="Blehert D.S."/>
            <person name="Lorch J.M."/>
            <person name="Young S.K."/>
            <person name="Zeng Q."/>
            <person name="Gargeya S."/>
            <person name="Fitzgerald M."/>
            <person name="Haas B."/>
            <person name="Abouelleil A."/>
            <person name="Alvarado L."/>
            <person name="Arachchi H.M."/>
            <person name="Berlin A."/>
            <person name="Brown A."/>
            <person name="Chapman S.B."/>
            <person name="Chen Z."/>
            <person name="Dunbar C."/>
            <person name="Freedman E."/>
            <person name="Gearin G."/>
            <person name="Gellesch M."/>
            <person name="Goldberg J."/>
            <person name="Griggs A."/>
            <person name="Gujja S."/>
            <person name="Heiman D."/>
            <person name="Howarth C."/>
            <person name="Larson L."/>
            <person name="Lui A."/>
            <person name="MacDonald P.J.P."/>
            <person name="Montmayeur A."/>
            <person name="Murphy C."/>
            <person name="Neiman D."/>
            <person name="Pearson M."/>
            <person name="Priest M."/>
            <person name="Roberts A."/>
            <person name="Saif S."/>
            <person name="Shea T."/>
            <person name="Shenoy N."/>
            <person name="Sisk P."/>
            <person name="Stolte C."/>
            <person name="Sykes S."/>
            <person name="Wortman J."/>
            <person name="Nusbaum C."/>
            <person name="Birren B."/>
        </authorList>
    </citation>
    <scope>NUCLEOTIDE SEQUENCE [LARGE SCALE GENOMIC DNA]</scope>
    <source>
        <strain evidence="3">ATCC MYA-4855 / 20631-21</strain>
    </source>
</reference>
<evidence type="ECO:0000256" key="1">
    <source>
        <dbReference type="SAM" id="MobiDB-lite"/>
    </source>
</evidence>
<feature type="region of interest" description="Disordered" evidence="1">
    <location>
        <begin position="1"/>
        <end position="24"/>
    </location>
</feature>
<dbReference type="AlphaFoldDB" id="L8G060"/>
<evidence type="ECO:0000313" key="3">
    <source>
        <dbReference type="Proteomes" id="UP000011064"/>
    </source>
</evidence>
<name>L8G060_PSED2</name>
<evidence type="ECO:0000313" key="2">
    <source>
        <dbReference type="EMBL" id="ELR06149.1"/>
    </source>
</evidence>
<proteinExistence type="predicted"/>
<keyword evidence="3" id="KW-1185">Reference proteome</keyword>
<protein>
    <submittedName>
        <fullName evidence="2">Uncharacterized protein</fullName>
    </submittedName>
</protein>
<dbReference type="EMBL" id="GL573428">
    <property type="protein sequence ID" value="ELR06149.1"/>
    <property type="molecule type" value="Genomic_DNA"/>
</dbReference>
<feature type="compositionally biased region" description="Polar residues" evidence="1">
    <location>
        <begin position="15"/>
        <end position="24"/>
    </location>
</feature>
<organism evidence="2 3">
    <name type="scientific">Pseudogymnoascus destructans (strain ATCC MYA-4855 / 20631-21)</name>
    <name type="common">Bat white-nose syndrome fungus</name>
    <name type="synonym">Geomyces destructans</name>
    <dbReference type="NCBI Taxonomy" id="658429"/>
    <lineage>
        <taxon>Eukaryota</taxon>
        <taxon>Fungi</taxon>
        <taxon>Dikarya</taxon>
        <taxon>Ascomycota</taxon>
        <taxon>Pezizomycotina</taxon>
        <taxon>Leotiomycetes</taxon>
        <taxon>Thelebolales</taxon>
        <taxon>Thelebolaceae</taxon>
        <taxon>Pseudogymnoascus</taxon>
    </lineage>
</organism>
<dbReference type="VEuPathDB" id="FungiDB:GMDG_07804"/>
<dbReference type="InParanoid" id="L8G060"/>
<dbReference type="HOGENOM" id="CLU_083089_0_0_1"/>
<gene>
    <name evidence="2" type="ORF">GMDG_07804</name>
</gene>
<sequence>MVGKRKNDDEKSKNKNTQQVTKCRNNMSEVEHRINNANRADTAAVSYALRNLRATSEFKNLDSQAQERRVEAKKTEQRLGIGEGGGAYSLWDDGNIAWETEDEDDEVVQEAMWREDEKANGVDDVGIQKIQREMVAQSVATTKKVDQLGFSLWRRKWRVAYQSTLRLMKKVNTDPDFLEKLPPAIDPTTGIYYNKVPPHLYFSKTEMAVWRNFTSWNLDGDIAYLPGPAEWYPDDYDTTQHGFHVDLDAGRAYEAWEMLAEETEPTNFKWVLPSDDTLVLLPPTKESEEFLSQFYEM</sequence>